<dbReference type="CDD" id="cd02883">
    <property type="entry name" value="NUDIX_Hydrolase"/>
    <property type="match status" value="1"/>
</dbReference>
<keyword evidence="3" id="KW-1185">Reference proteome</keyword>
<reference evidence="3" key="1">
    <citation type="journal article" date="2014" name="Genome Announc.">
        <title>Draft genome sequence of Colletotrichum sublineola, a destructive pathogen of cultivated sorghum.</title>
        <authorList>
            <person name="Baroncelli R."/>
            <person name="Sanz-Martin J.M."/>
            <person name="Rech G.E."/>
            <person name="Sukno S.A."/>
            <person name="Thon M.R."/>
        </authorList>
    </citation>
    <scope>NUCLEOTIDE SEQUENCE [LARGE SCALE GENOMIC DNA]</scope>
    <source>
        <strain evidence="3">TX430BB</strain>
    </source>
</reference>
<dbReference type="AlphaFoldDB" id="A0A066XSZ4"/>
<protein>
    <submittedName>
        <fullName evidence="2">Putative NUDIX domain-containing protein</fullName>
    </submittedName>
</protein>
<dbReference type="OMA" id="CYQWEGA"/>
<dbReference type="EMBL" id="JMSE01000001">
    <property type="protein sequence ID" value="KDN72358.1"/>
    <property type="molecule type" value="Genomic_DNA"/>
</dbReference>
<evidence type="ECO:0000259" key="1">
    <source>
        <dbReference type="PROSITE" id="PS51462"/>
    </source>
</evidence>
<dbReference type="Proteomes" id="UP000027238">
    <property type="component" value="Unassembled WGS sequence"/>
</dbReference>
<dbReference type="HOGENOM" id="CLU_067850_0_0_1"/>
<gene>
    <name evidence="2" type="ORF">CSUB01_00041</name>
</gene>
<dbReference type="SUPFAM" id="SSF55811">
    <property type="entry name" value="Nudix"/>
    <property type="match status" value="1"/>
</dbReference>
<evidence type="ECO:0000313" key="2">
    <source>
        <dbReference type="EMBL" id="KDN72358.1"/>
    </source>
</evidence>
<evidence type="ECO:0000313" key="3">
    <source>
        <dbReference type="Proteomes" id="UP000027238"/>
    </source>
</evidence>
<dbReference type="InterPro" id="IPR000086">
    <property type="entry name" value="NUDIX_hydrolase_dom"/>
</dbReference>
<dbReference type="PROSITE" id="PS51462">
    <property type="entry name" value="NUDIX"/>
    <property type="match status" value="1"/>
</dbReference>
<dbReference type="InterPro" id="IPR015797">
    <property type="entry name" value="NUDIX_hydrolase-like_dom_sf"/>
</dbReference>
<comment type="caution">
    <text evidence="2">The sequence shown here is derived from an EMBL/GenBank/DDBJ whole genome shotgun (WGS) entry which is preliminary data.</text>
</comment>
<sequence>MPPAPPSPPLSYTTAPAVLPYTLRFHPHRPSSSSSHHTHRLCVGAAVVLTSAPTTPATATATATATPRILLLRRSAREKAMPLRWELPGGGADAPDGDALAAAARELWEEAGLRAVRFVALVGCYQWEGAAGPGIDAAAVPGDQGWGLANGGVGIVAAKGADAAAAAAAVTNAAAGARDAWRKYTYLVEIEAPTDGAAVEVVIDPEEHDAFVWATEDEVRAGRCGHVVLEWTSETQKLDVLRALKICKDEA</sequence>
<dbReference type="eggNOG" id="ENOG502S8JU">
    <property type="taxonomic scope" value="Eukaryota"/>
</dbReference>
<organism evidence="2 3">
    <name type="scientific">Colletotrichum sublineola</name>
    <name type="common">Sorghum anthracnose fungus</name>
    <dbReference type="NCBI Taxonomy" id="1173701"/>
    <lineage>
        <taxon>Eukaryota</taxon>
        <taxon>Fungi</taxon>
        <taxon>Dikarya</taxon>
        <taxon>Ascomycota</taxon>
        <taxon>Pezizomycotina</taxon>
        <taxon>Sordariomycetes</taxon>
        <taxon>Hypocreomycetidae</taxon>
        <taxon>Glomerellales</taxon>
        <taxon>Glomerellaceae</taxon>
        <taxon>Colletotrichum</taxon>
        <taxon>Colletotrichum graminicola species complex</taxon>
    </lineage>
</organism>
<dbReference type="OrthoDB" id="276276at2759"/>
<feature type="domain" description="Nudix hydrolase" evidence="1">
    <location>
        <begin position="38"/>
        <end position="245"/>
    </location>
</feature>
<dbReference type="Gene3D" id="3.90.79.10">
    <property type="entry name" value="Nucleoside Triphosphate Pyrophosphohydrolase"/>
    <property type="match status" value="1"/>
</dbReference>
<dbReference type="Pfam" id="PF00293">
    <property type="entry name" value="NUDIX"/>
    <property type="match status" value="1"/>
</dbReference>
<proteinExistence type="predicted"/>
<accession>A0A066XSZ4</accession>
<dbReference type="STRING" id="1173701.A0A066XSZ4"/>
<name>A0A066XSZ4_COLSU</name>